<name>A0A4R3J5P5_9RHOB</name>
<keyword evidence="4" id="KW-1185">Reference proteome</keyword>
<organism evidence="3 4">
    <name type="scientific">Primorskyibacter sedentarius</name>
    <dbReference type="NCBI Taxonomy" id="745311"/>
    <lineage>
        <taxon>Bacteria</taxon>
        <taxon>Pseudomonadati</taxon>
        <taxon>Pseudomonadota</taxon>
        <taxon>Alphaproteobacteria</taxon>
        <taxon>Rhodobacterales</taxon>
        <taxon>Roseobacteraceae</taxon>
        <taxon>Primorskyibacter</taxon>
    </lineage>
</organism>
<evidence type="ECO:0000256" key="2">
    <source>
        <dbReference type="SAM" id="SignalP"/>
    </source>
</evidence>
<proteinExistence type="predicted"/>
<reference evidence="3 4" key="1">
    <citation type="submission" date="2019-03" db="EMBL/GenBank/DDBJ databases">
        <title>Genomic Encyclopedia of Type Strains, Phase IV (KMG-IV): sequencing the most valuable type-strain genomes for metagenomic binning, comparative biology and taxonomic classification.</title>
        <authorList>
            <person name="Goeker M."/>
        </authorList>
    </citation>
    <scope>NUCLEOTIDE SEQUENCE [LARGE SCALE GENOMIC DNA]</scope>
    <source>
        <strain evidence="3 4">DSM 104836</strain>
    </source>
</reference>
<evidence type="ECO:0000313" key="4">
    <source>
        <dbReference type="Proteomes" id="UP000295696"/>
    </source>
</evidence>
<dbReference type="RefSeq" id="WP_132246764.1">
    <property type="nucleotide sequence ID" value="NZ_SLZU01000012.1"/>
</dbReference>
<protein>
    <submittedName>
        <fullName evidence="3">Uncharacterized protein</fullName>
    </submittedName>
</protein>
<comment type="caution">
    <text evidence="3">The sequence shown here is derived from an EMBL/GenBank/DDBJ whole genome shotgun (WGS) entry which is preliminary data.</text>
</comment>
<accession>A0A4R3J5P5</accession>
<keyword evidence="2" id="KW-0732">Signal</keyword>
<dbReference type="Proteomes" id="UP000295696">
    <property type="component" value="Unassembled WGS sequence"/>
</dbReference>
<feature type="chain" id="PRO_5020754913" evidence="2">
    <location>
        <begin position="21"/>
        <end position="517"/>
    </location>
</feature>
<sequence>MRNSTAVVLFTALIAGGAWAQEPLSAIDWLELNLPSPAAQQVPPERRQPQRQNEPPVSESARSPEVSVMPLDQTSLAAVGLLPPNVTGLPRTMWVASSSETVEQLIAAQPDDGLPAINALLFTLLLAEADPPADAGVGESLLAARVDKLMQMGAVEPALSLIERAGSDTPALFSLWFDLSLLTGQTGPACAKLAGAPHLAPGYSARVFCAARDSDWDAAMTTLGTAHALGAITPREFALLERFLDPELAEELPPLVPPVRPTPLEFRLFEALGEPLPTATLPRPFATVNLNGDAGWKAQLEAAERLARVGAISENRMLGIYTERLRAASGGIWDRVEGLQRFDTALASGDPQAISAALERVWPLMHTAQLSVPFSRLYGGRLMEYPLTGRAADLAARAALLSTDYELMAAKLPDDSPLAFAAAIARGETAEPPDRDGLSRAIAHAFAPDAKPPEALAEQLADNRLGEVLLRSTALMRQGMRGDPSDIADALTVLRTVGLEDVARRAALQLLLTGTGT</sequence>
<dbReference type="OrthoDB" id="7929427at2"/>
<dbReference type="AlphaFoldDB" id="A0A4R3J5P5"/>
<evidence type="ECO:0000256" key="1">
    <source>
        <dbReference type="SAM" id="MobiDB-lite"/>
    </source>
</evidence>
<evidence type="ECO:0000313" key="3">
    <source>
        <dbReference type="EMBL" id="TCS61158.1"/>
    </source>
</evidence>
<feature type="signal peptide" evidence="2">
    <location>
        <begin position="1"/>
        <end position="20"/>
    </location>
</feature>
<gene>
    <name evidence="3" type="ORF">EDD52_112116</name>
</gene>
<dbReference type="EMBL" id="SLZU01000012">
    <property type="protein sequence ID" value="TCS61158.1"/>
    <property type="molecule type" value="Genomic_DNA"/>
</dbReference>
<feature type="region of interest" description="Disordered" evidence="1">
    <location>
        <begin position="38"/>
        <end position="66"/>
    </location>
</feature>